<evidence type="ECO:0000313" key="4">
    <source>
        <dbReference type="EMBL" id="SMB88252.1"/>
    </source>
</evidence>
<reference evidence="5" key="1">
    <citation type="submission" date="2017-04" db="EMBL/GenBank/DDBJ databases">
        <authorList>
            <person name="Varghese N."/>
            <person name="Submissions S."/>
        </authorList>
    </citation>
    <scope>NUCLEOTIDE SEQUENCE [LARGE SCALE GENOMIC DNA]</scope>
    <source>
        <strain evidence="5">DSM 23072</strain>
    </source>
</reference>
<evidence type="ECO:0000256" key="1">
    <source>
        <dbReference type="ARBA" id="ARBA00001946"/>
    </source>
</evidence>
<dbReference type="AlphaFoldDB" id="A0A1W1V4H2"/>
<dbReference type="InterPro" id="IPR006439">
    <property type="entry name" value="HAD-SF_hydro_IA"/>
</dbReference>
<dbReference type="InterPro" id="IPR023214">
    <property type="entry name" value="HAD_sf"/>
</dbReference>
<dbReference type="Gene3D" id="3.40.50.1000">
    <property type="entry name" value="HAD superfamily/HAD-like"/>
    <property type="match status" value="1"/>
</dbReference>
<dbReference type="InterPro" id="IPR041492">
    <property type="entry name" value="HAD_2"/>
</dbReference>
<evidence type="ECO:0000256" key="2">
    <source>
        <dbReference type="ARBA" id="ARBA00022801"/>
    </source>
</evidence>
<accession>A0A1W1V4H2</accession>
<evidence type="ECO:0000313" key="5">
    <source>
        <dbReference type="Proteomes" id="UP000192408"/>
    </source>
</evidence>
<comment type="cofactor">
    <cofactor evidence="1">
        <name>Mg(2+)</name>
        <dbReference type="ChEBI" id="CHEBI:18420"/>
    </cofactor>
</comment>
<organism evidence="4 5">
    <name type="scientific">Pasteurella testudinis DSM 23072</name>
    <dbReference type="NCBI Taxonomy" id="1122938"/>
    <lineage>
        <taxon>Bacteria</taxon>
        <taxon>Pseudomonadati</taxon>
        <taxon>Pseudomonadota</taxon>
        <taxon>Gammaproteobacteria</taxon>
        <taxon>Pasteurellales</taxon>
        <taxon>Pasteurellaceae</taxon>
        <taxon>Pasteurella</taxon>
    </lineage>
</organism>
<dbReference type="Gene3D" id="1.20.120.1600">
    <property type="match status" value="1"/>
</dbReference>
<proteinExistence type="predicted"/>
<name>A0A1W1V4H2_9PAST</name>
<sequence>MAAAEPLLSEDVVRWRRVALERLLTQSAVSVDKIDTIISQVMADFVHWRHQISMPPQSIAILNQLAQRYPLVAITNGNVEPHRIGLSQFSLCLRGGEHGRAKPHFDLFAQTMQHFQVQPHQILHIGDNLHTDVQGAIQAGCQAVWLNLNAEPIRRHAESRNLPTLELTDLQQLLFLA</sequence>
<evidence type="ECO:0000256" key="3">
    <source>
        <dbReference type="ARBA" id="ARBA00022842"/>
    </source>
</evidence>
<dbReference type="EMBL" id="FWWV01000046">
    <property type="protein sequence ID" value="SMB88252.1"/>
    <property type="molecule type" value="Genomic_DNA"/>
</dbReference>
<dbReference type="InterPro" id="IPR036412">
    <property type="entry name" value="HAD-like_sf"/>
</dbReference>
<dbReference type="PANTHER" id="PTHR46470:SF4">
    <property type="entry name" value="5-AMINO-6-(5-PHOSPHO-D-RIBITYLAMINO)URACIL PHOSPHATASE YIGB"/>
    <property type="match status" value="1"/>
</dbReference>
<keyword evidence="2 4" id="KW-0378">Hydrolase</keyword>
<dbReference type="GO" id="GO:0016787">
    <property type="term" value="F:hydrolase activity"/>
    <property type="evidence" value="ECO:0007669"/>
    <property type="project" value="UniProtKB-KW"/>
</dbReference>
<dbReference type="PANTHER" id="PTHR46470">
    <property type="entry name" value="N-ACYLNEURAMINATE-9-PHOSPHATASE"/>
    <property type="match status" value="1"/>
</dbReference>
<gene>
    <name evidence="4" type="ORF">SAMN05660772_01142</name>
</gene>
<dbReference type="Proteomes" id="UP000192408">
    <property type="component" value="Unassembled WGS sequence"/>
</dbReference>
<dbReference type="InterPro" id="IPR051400">
    <property type="entry name" value="HAD-like_hydrolase"/>
</dbReference>
<dbReference type="Pfam" id="PF13419">
    <property type="entry name" value="HAD_2"/>
    <property type="match status" value="1"/>
</dbReference>
<dbReference type="GO" id="GO:0009231">
    <property type="term" value="P:riboflavin biosynthetic process"/>
    <property type="evidence" value="ECO:0007669"/>
    <property type="project" value="TreeGrafter"/>
</dbReference>
<keyword evidence="5" id="KW-1185">Reference proteome</keyword>
<protein>
    <submittedName>
        <fullName evidence="4">Putative hydrolase of the HAD superfamily</fullName>
    </submittedName>
</protein>
<dbReference type="STRING" id="1122938.SAMN05660772_01142"/>
<dbReference type="NCBIfam" id="TIGR01549">
    <property type="entry name" value="HAD-SF-IA-v1"/>
    <property type="match status" value="1"/>
</dbReference>
<keyword evidence="3" id="KW-0460">Magnesium</keyword>
<dbReference type="SUPFAM" id="SSF56784">
    <property type="entry name" value="HAD-like"/>
    <property type="match status" value="1"/>
</dbReference>